<dbReference type="PANTHER" id="PTHR48038">
    <property type="entry name" value="RIBONUCLEOPROTEIN RB97D"/>
    <property type="match status" value="1"/>
</dbReference>
<evidence type="ECO:0000259" key="5">
    <source>
        <dbReference type="PROSITE" id="PS50102"/>
    </source>
</evidence>
<dbReference type="InterPro" id="IPR012677">
    <property type="entry name" value="Nucleotide-bd_a/b_plait_sf"/>
</dbReference>
<dbReference type="GO" id="GO:0003723">
    <property type="term" value="F:RNA binding"/>
    <property type="evidence" value="ECO:0007669"/>
    <property type="project" value="UniProtKB-UniRule"/>
</dbReference>
<dbReference type="PROSITE" id="PS50102">
    <property type="entry name" value="RRM"/>
    <property type="match status" value="1"/>
</dbReference>
<dbReference type="InterPro" id="IPR000504">
    <property type="entry name" value="RRM_dom"/>
</dbReference>
<comment type="subcellular location">
    <subcellularLocation>
        <location evidence="1">Nucleus</location>
    </subcellularLocation>
</comment>
<organism evidence="6 7">
    <name type="scientific">Meloidogyne javanica</name>
    <name type="common">Root-knot nematode worm</name>
    <dbReference type="NCBI Taxonomy" id="6303"/>
    <lineage>
        <taxon>Eukaryota</taxon>
        <taxon>Metazoa</taxon>
        <taxon>Ecdysozoa</taxon>
        <taxon>Nematoda</taxon>
        <taxon>Chromadorea</taxon>
        <taxon>Rhabditida</taxon>
        <taxon>Tylenchina</taxon>
        <taxon>Tylenchomorpha</taxon>
        <taxon>Tylenchoidea</taxon>
        <taxon>Meloidogynidae</taxon>
        <taxon>Meloidogyninae</taxon>
        <taxon>Meloidogyne</taxon>
        <taxon>Meloidogyne incognita group</taxon>
    </lineage>
</organism>
<dbReference type="Proteomes" id="UP000887561">
    <property type="component" value="Unplaced"/>
</dbReference>
<dbReference type="Gene3D" id="3.30.70.330">
    <property type="match status" value="1"/>
</dbReference>
<name>A0A915M0D4_MELJA</name>
<feature type="domain" description="RRM" evidence="5">
    <location>
        <begin position="2"/>
        <end position="72"/>
    </location>
</feature>
<evidence type="ECO:0000313" key="6">
    <source>
        <dbReference type="Proteomes" id="UP000887561"/>
    </source>
</evidence>
<evidence type="ECO:0000256" key="4">
    <source>
        <dbReference type="PROSITE-ProRule" id="PRU00176"/>
    </source>
</evidence>
<evidence type="ECO:0000313" key="7">
    <source>
        <dbReference type="WBParaSite" id="scaffold2280_cov216.g4582"/>
    </source>
</evidence>
<dbReference type="InterPro" id="IPR035979">
    <property type="entry name" value="RBD_domain_sf"/>
</dbReference>
<keyword evidence="3" id="KW-0539">Nucleus</keyword>
<dbReference type="AlphaFoldDB" id="A0A915M0D4"/>
<evidence type="ECO:0000256" key="1">
    <source>
        <dbReference type="ARBA" id="ARBA00004123"/>
    </source>
</evidence>
<reference evidence="7" key="1">
    <citation type="submission" date="2022-11" db="UniProtKB">
        <authorList>
            <consortium name="WormBaseParasite"/>
        </authorList>
    </citation>
    <scope>IDENTIFICATION</scope>
</reference>
<proteinExistence type="predicted"/>
<dbReference type="SUPFAM" id="SSF54928">
    <property type="entry name" value="RNA-binding domain, RBD"/>
    <property type="match status" value="1"/>
</dbReference>
<dbReference type="SMART" id="SM00360">
    <property type="entry name" value="RRM"/>
    <property type="match status" value="1"/>
</dbReference>
<keyword evidence="2 4" id="KW-0694">RNA-binding</keyword>
<evidence type="ECO:0000256" key="2">
    <source>
        <dbReference type="ARBA" id="ARBA00022884"/>
    </source>
</evidence>
<protein>
    <submittedName>
        <fullName evidence="7">RRM domain-containing protein</fullName>
    </submittedName>
</protein>
<dbReference type="Pfam" id="PF00076">
    <property type="entry name" value="RRM_1"/>
    <property type="match status" value="1"/>
</dbReference>
<keyword evidence="6" id="KW-1185">Reference proteome</keyword>
<accession>A0A915M0D4</accession>
<dbReference type="CDD" id="cd12337">
    <property type="entry name" value="RRM1_SRSF4_like"/>
    <property type="match status" value="1"/>
</dbReference>
<sequence>MSRVYIGNLSSRADERDIEDFFRGFGRIRAVMLKNGFGFVDFDDSRDAEDAVYEQNGRELCGERVVVEISRRERNLF</sequence>
<dbReference type="PANTHER" id="PTHR48038:SF3">
    <property type="entry name" value="SPLICING FACTOR, ARGININE_SERINE-RICH 1-RELATED"/>
    <property type="match status" value="1"/>
</dbReference>
<dbReference type="GO" id="GO:0005634">
    <property type="term" value="C:nucleus"/>
    <property type="evidence" value="ECO:0007669"/>
    <property type="project" value="UniProtKB-SubCell"/>
</dbReference>
<evidence type="ECO:0000256" key="3">
    <source>
        <dbReference type="ARBA" id="ARBA00023242"/>
    </source>
</evidence>
<dbReference type="WBParaSite" id="scaffold2280_cov216.g4582">
    <property type="protein sequence ID" value="scaffold2280_cov216.g4582"/>
    <property type="gene ID" value="scaffold2280_cov216.g4582"/>
</dbReference>